<organism evidence="4 5">
    <name type="scientific">Aureococcus anophagefferens</name>
    <name type="common">Harmful bloom alga</name>
    <dbReference type="NCBI Taxonomy" id="44056"/>
    <lineage>
        <taxon>Eukaryota</taxon>
        <taxon>Sar</taxon>
        <taxon>Stramenopiles</taxon>
        <taxon>Ochrophyta</taxon>
        <taxon>Pelagophyceae</taxon>
        <taxon>Pelagomonadales</taxon>
        <taxon>Pelagomonadaceae</taxon>
        <taxon>Aureococcus</taxon>
    </lineage>
</organism>
<feature type="region of interest" description="Disordered" evidence="2">
    <location>
        <begin position="88"/>
        <end position="118"/>
    </location>
</feature>
<keyword evidence="5" id="KW-1185">Reference proteome</keyword>
<evidence type="ECO:0000313" key="4">
    <source>
        <dbReference type="EMBL" id="KAK7247905.1"/>
    </source>
</evidence>
<name>A0ABR1G3I5_AURAN</name>
<comment type="caution">
    <text evidence="4">The sequence shown here is derived from an EMBL/GenBank/DDBJ whole genome shotgun (WGS) entry which is preliminary data.</text>
</comment>
<feature type="region of interest" description="Disordered" evidence="2">
    <location>
        <begin position="179"/>
        <end position="213"/>
    </location>
</feature>
<evidence type="ECO:0000313" key="5">
    <source>
        <dbReference type="Proteomes" id="UP001363151"/>
    </source>
</evidence>
<proteinExistence type="predicted"/>
<sequence length="684" mass="72798">MRPRASRSRPCALAAVGLLAAAAVLGMHGSRVLFERDVAARDAQAAVVAALEARLAAAEARAAEAARREAAAAAAAAAAVEAAARRARAAAGARAPPPRPRRAPRPPPAAPPPPPAAPLPSWRVVADCSAYDVNCAATRARYAGRTPWSRGARAERCARLPPAAGARAAFLRRVGDLTRPGGAAPASPTRRWWASATPRRRRAATPTRALPRRGARRARAAAAALAAPRRDFGAALAAAVAVLPPAAGTRAATSRALLRDAMMDEKYAADMLFDVAHMARHAAGFARLLSSKFFVSRWLAERGVDFVFFEADVWFLRPARDLFAFADRAKVAAVGAGRRREDLDVFVAAHQNNPTSTNIGVYAVRGTRAAAAFFADCVAEADAKPKAHDQLLFHNLLGYHRMALHGSPVPKQANWKDRPGTPKPDEPITSGFIAPHVGVSRHAKELGVWHGLGAPPGAPPYYGAAAHDGRTRYLALDGAPMGAVSLCEKEGYHNGRFVKAKLAVLLCLARATGRALLLPRAIVDYHTYFLWPFFDLASAGDLVEIRETNFAWANATHPFASTHRAKLGRRAVGVVDGDGPPSWYAAGAGGLVDAWADALQFGAAAELLLVDLAFVTGDFVAALTNCDDRAKCARTHGIPAAVVDYFFRLRWCGETVDLKRPAASTFQGWDCYGRGKPHSNAKKR</sequence>
<dbReference type="Pfam" id="PF03407">
    <property type="entry name" value="Nucleotid_trans"/>
    <property type="match status" value="1"/>
</dbReference>
<accession>A0ABR1G3I5</accession>
<protein>
    <recommendedName>
        <fullName evidence="3">Nucleotide-diphospho-sugar transferase domain-containing protein</fullName>
    </recommendedName>
</protein>
<feature type="domain" description="Nucleotide-diphospho-sugar transferase" evidence="3">
    <location>
        <begin position="284"/>
        <end position="400"/>
    </location>
</feature>
<dbReference type="EMBL" id="JBBJCI010000124">
    <property type="protein sequence ID" value="KAK7247905.1"/>
    <property type="molecule type" value="Genomic_DNA"/>
</dbReference>
<feature type="coiled-coil region" evidence="1">
    <location>
        <begin position="41"/>
        <end position="83"/>
    </location>
</feature>
<dbReference type="InterPro" id="IPR005069">
    <property type="entry name" value="Nucl-diP-sugar_transferase"/>
</dbReference>
<reference evidence="4 5" key="1">
    <citation type="submission" date="2024-03" db="EMBL/GenBank/DDBJ databases">
        <title>Aureococcus anophagefferens CCMP1851 and Kratosvirus quantuckense: Draft genome of a second virus-susceptible host strain in the model system.</title>
        <authorList>
            <person name="Chase E."/>
            <person name="Truchon A.R."/>
            <person name="Schepens W."/>
            <person name="Wilhelm S.W."/>
        </authorList>
    </citation>
    <scope>NUCLEOTIDE SEQUENCE [LARGE SCALE GENOMIC DNA]</scope>
    <source>
        <strain evidence="4 5">CCMP1851</strain>
    </source>
</reference>
<evidence type="ECO:0000256" key="2">
    <source>
        <dbReference type="SAM" id="MobiDB-lite"/>
    </source>
</evidence>
<gene>
    <name evidence="4" type="ORF">SO694_00084176</name>
</gene>
<evidence type="ECO:0000259" key="3">
    <source>
        <dbReference type="Pfam" id="PF03407"/>
    </source>
</evidence>
<keyword evidence="1" id="KW-0175">Coiled coil</keyword>
<evidence type="ECO:0000256" key="1">
    <source>
        <dbReference type="SAM" id="Coils"/>
    </source>
</evidence>
<dbReference type="Proteomes" id="UP001363151">
    <property type="component" value="Unassembled WGS sequence"/>
</dbReference>
<feature type="compositionally biased region" description="Pro residues" evidence="2">
    <location>
        <begin position="105"/>
        <end position="118"/>
    </location>
</feature>